<evidence type="ECO:0000256" key="1">
    <source>
        <dbReference type="SAM" id="SignalP"/>
    </source>
</evidence>
<organism evidence="2 3">
    <name type="scientific">Luteimonas kalidii</name>
    <dbReference type="NCBI Taxonomy" id="3042025"/>
    <lineage>
        <taxon>Bacteria</taxon>
        <taxon>Pseudomonadati</taxon>
        <taxon>Pseudomonadota</taxon>
        <taxon>Gammaproteobacteria</taxon>
        <taxon>Lysobacterales</taxon>
        <taxon>Lysobacteraceae</taxon>
        <taxon>Luteimonas</taxon>
    </lineage>
</organism>
<protein>
    <recommendedName>
        <fullName evidence="4">DUF4136 domain-containing protein</fullName>
    </recommendedName>
</protein>
<reference evidence="2 3" key="1">
    <citation type="submission" date="2023-04" db="EMBL/GenBank/DDBJ databases">
        <title>Luteimonas sp. M1R5S59.</title>
        <authorList>
            <person name="Sun J.-Q."/>
        </authorList>
    </citation>
    <scope>NUCLEOTIDE SEQUENCE [LARGE SCALE GENOMIC DNA]</scope>
    <source>
        <strain evidence="2 3">M1R5S59</strain>
    </source>
</reference>
<comment type="caution">
    <text evidence="2">The sequence shown here is derived from an EMBL/GenBank/DDBJ whole genome shotgun (WGS) entry which is preliminary data.</text>
</comment>
<dbReference type="RefSeq" id="WP_280576698.1">
    <property type="nucleotide sequence ID" value="NZ_JARXRO010000007.1"/>
</dbReference>
<accession>A0ABT6JPT2</accession>
<feature type="chain" id="PRO_5046665146" description="DUF4136 domain-containing protein" evidence="1">
    <location>
        <begin position="21"/>
        <end position="162"/>
    </location>
</feature>
<keyword evidence="3" id="KW-1185">Reference proteome</keyword>
<gene>
    <name evidence="2" type="ORF">QFW81_01020</name>
</gene>
<dbReference type="Proteomes" id="UP001156873">
    <property type="component" value="Unassembled WGS sequence"/>
</dbReference>
<evidence type="ECO:0008006" key="4">
    <source>
        <dbReference type="Google" id="ProtNLM"/>
    </source>
</evidence>
<sequence length="162" mass="17533">MLKWALPLLIMLAPAQIAMACSSPPGWRTEATYQGDDAIVVAELGPFVESPGEDGALLIESSFRVIETVRGDVPALGTAVEIGMPIEPAVPNADGVVFEIACSNRILYQSFAGRPHLLFLARMNDGRWQVRWGSTPMPEASTPASESMLSEVRRLASLQRPQ</sequence>
<evidence type="ECO:0000313" key="2">
    <source>
        <dbReference type="EMBL" id="MDH5832515.1"/>
    </source>
</evidence>
<proteinExistence type="predicted"/>
<dbReference type="PROSITE" id="PS51257">
    <property type="entry name" value="PROKAR_LIPOPROTEIN"/>
    <property type="match status" value="1"/>
</dbReference>
<evidence type="ECO:0000313" key="3">
    <source>
        <dbReference type="Proteomes" id="UP001156873"/>
    </source>
</evidence>
<dbReference type="EMBL" id="JARXRO010000007">
    <property type="protein sequence ID" value="MDH5832515.1"/>
    <property type="molecule type" value="Genomic_DNA"/>
</dbReference>
<feature type="signal peptide" evidence="1">
    <location>
        <begin position="1"/>
        <end position="20"/>
    </location>
</feature>
<name>A0ABT6JPT2_9GAMM</name>
<keyword evidence="1" id="KW-0732">Signal</keyword>